<reference evidence="3 4" key="1">
    <citation type="journal article" date="2018" name="Nat. Ecol. Evol.">
        <title>Pezizomycetes genomes reveal the molecular basis of ectomycorrhizal truffle lifestyle.</title>
        <authorList>
            <person name="Murat C."/>
            <person name="Payen T."/>
            <person name="Noel B."/>
            <person name="Kuo A."/>
            <person name="Morin E."/>
            <person name="Chen J."/>
            <person name="Kohler A."/>
            <person name="Krizsan K."/>
            <person name="Balestrini R."/>
            <person name="Da Silva C."/>
            <person name="Montanini B."/>
            <person name="Hainaut M."/>
            <person name="Levati E."/>
            <person name="Barry K.W."/>
            <person name="Belfiori B."/>
            <person name="Cichocki N."/>
            <person name="Clum A."/>
            <person name="Dockter R.B."/>
            <person name="Fauchery L."/>
            <person name="Guy J."/>
            <person name="Iotti M."/>
            <person name="Le Tacon F."/>
            <person name="Lindquist E.A."/>
            <person name="Lipzen A."/>
            <person name="Malagnac F."/>
            <person name="Mello A."/>
            <person name="Molinier V."/>
            <person name="Miyauchi S."/>
            <person name="Poulain J."/>
            <person name="Riccioni C."/>
            <person name="Rubini A."/>
            <person name="Sitrit Y."/>
            <person name="Splivallo R."/>
            <person name="Traeger S."/>
            <person name="Wang M."/>
            <person name="Zifcakova L."/>
            <person name="Wipf D."/>
            <person name="Zambonelli A."/>
            <person name="Paolocci F."/>
            <person name="Nowrousian M."/>
            <person name="Ottonello S."/>
            <person name="Baldrian P."/>
            <person name="Spatafora J.W."/>
            <person name="Henrissat B."/>
            <person name="Nagy L.G."/>
            <person name="Aury J.M."/>
            <person name="Wincker P."/>
            <person name="Grigoriev I.V."/>
            <person name="Bonfante P."/>
            <person name="Martin F.M."/>
        </authorList>
    </citation>
    <scope>NUCLEOTIDE SEQUENCE [LARGE SCALE GENOMIC DNA]</scope>
    <source>
        <strain evidence="3 4">120613-1</strain>
    </source>
</reference>
<evidence type="ECO:0000259" key="2">
    <source>
        <dbReference type="Pfam" id="PF03184"/>
    </source>
</evidence>
<dbReference type="Proteomes" id="UP000276215">
    <property type="component" value="Unassembled WGS sequence"/>
</dbReference>
<sequence>MRYLTGCNLIDEIPNSAPTRTKSVIMTALLLLVDISWVIFVIWIRHLFHRNLLKEKLTTAKSSQFSGWDKRQGTIQFTVFADGIPRVKPLIFFRGKGLRASILAELKEYDQRVIVKFNPTAYANIQNMVEWLDEQLVPALEDRPTLLALDLFGGHKMDKVLDTMKANDITPSVIPGGCTGLVQPLDVSINRTFKDTLKESLEMKLDKIEREEEEIIEAGGRLPGSKIGRRRVAVTWRVGEAWERFSAEKAEVVKKAFHVVGLALPIDGLADHEISIKGIDTEL</sequence>
<dbReference type="AlphaFoldDB" id="A0A3N4JNB8"/>
<accession>A0A3N4JNB8</accession>
<dbReference type="InterPro" id="IPR004875">
    <property type="entry name" value="DDE_SF_endonuclease_dom"/>
</dbReference>
<dbReference type="OrthoDB" id="8016097at2759"/>
<keyword evidence="1" id="KW-0812">Transmembrane</keyword>
<protein>
    <recommendedName>
        <fullName evidence="2">DDE-1 domain-containing protein</fullName>
    </recommendedName>
</protein>
<dbReference type="STRING" id="1336337.A0A3N4JNB8"/>
<proteinExistence type="predicted"/>
<dbReference type="Pfam" id="PF03184">
    <property type="entry name" value="DDE_1"/>
    <property type="match status" value="1"/>
</dbReference>
<evidence type="ECO:0000313" key="3">
    <source>
        <dbReference type="EMBL" id="RPA99742.1"/>
    </source>
</evidence>
<keyword evidence="4" id="KW-1185">Reference proteome</keyword>
<keyword evidence="1" id="KW-0472">Membrane</keyword>
<organism evidence="3 4">
    <name type="scientific">Choiromyces venosus 120613-1</name>
    <dbReference type="NCBI Taxonomy" id="1336337"/>
    <lineage>
        <taxon>Eukaryota</taxon>
        <taxon>Fungi</taxon>
        <taxon>Dikarya</taxon>
        <taxon>Ascomycota</taxon>
        <taxon>Pezizomycotina</taxon>
        <taxon>Pezizomycetes</taxon>
        <taxon>Pezizales</taxon>
        <taxon>Tuberaceae</taxon>
        <taxon>Choiromyces</taxon>
    </lineage>
</organism>
<gene>
    <name evidence="3" type="ORF">L873DRAFT_879987</name>
</gene>
<name>A0A3N4JNB8_9PEZI</name>
<feature type="transmembrane region" description="Helical" evidence="1">
    <location>
        <begin position="24"/>
        <end position="44"/>
    </location>
</feature>
<evidence type="ECO:0000256" key="1">
    <source>
        <dbReference type="SAM" id="Phobius"/>
    </source>
</evidence>
<keyword evidence="1" id="KW-1133">Transmembrane helix</keyword>
<feature type="domain" description="DDE-1" evidence="2">
    <location>
        <begin position="77"/>
        <end position="202"/>
    </location>
</feature>
<dbReference type="EMBL" id="ML120385">
    <property type="protein sequence ID" value="RPA99742.1"/>
    <property type="molecule type" value="Genomic_DNA"/>
</dbReference>
<evidence type="ECO:0000313" key="4">
    <source>
        <dbReference type="Proteomes" id="UP000276215"/>
    </source>
</evidence>
<dbReference type="GO" id="GO:0003676">
    <property type="term" value="F:nucleic acid binding"/>
    <property type="evidence" value="ECO:0007669"/>
    <property type="project" value="InterPro"/>
</dbReference>